<dbReference type="Gene3D" id="3.40.50.880">
    <property type="match status" value="2"/>
</dbReference>
<name>A0A2H5XEX0_9BACT</name>
<keyword evidence="2" id="KW-1133">Transmembrane helix</keyword>
<dbReference type="EMBL" id="BEHT01000035">
    <property type="protein sequence ID" value="GBC99715.1"/>
    <property type="molecule type" value="Genomic_DNA"/>
</dbReference>
<gene>
    <name evidence="4" type="ORF">HRbin17_02246</name>
</gene>
<dbReference type="SMART" id="SM00327">
    <property type="entry name" value="VWA"/>
    <property type="match status" value="2"/>
</dbReference>
<accession>A0A2H5XEX0</accession>
<evidence type="ECO:0000259" key="3">
    <source>
        <dbReference type="PROSITE" id="PS50234"/>
    </source>
</evidence>
<feature type="transmembrane region" description="Helical" evidence="2">
    <location>
        <begin position="6"/>
        <end position="26"/>
    </location>
</feature>
<protein>
    <recommendedName>
        <fullName evidence="3">VWFA domain-containing protein</fullName>
    </recommendedName>
</protein>
<dbReference type="InterPro" id="IPR029062">
    <property type="entry name" value="Class_I_gatase-like"/>
</dbReference>
<evidence type="ECO:0000256" key="2">
    <source>
        <dbReference type="SAM" id="Phobius"/>
    </source>
</evidence>
<dbReference type="Proteomes" id="UP000236173">
    <property type="component" value="Unassembled WGS sequence"/>
</dbReference>
<proteinExistence type="predicted"/>
<evidence type="ECO:0000313" key="4">
    <source>
        <dbReference type="EMBL" id="GBC99715.1"/>
    </source>
</evidence>
<dbReference type="Pfam" id="PF07090">
    <property type="entry name" value="GATase1_like"/>
    <property type="match status" value="1"/>
</dbReference>
<organism evidence="4 5">
    <name type="scientific">Candidatus Fervidibacter japonicus</name>
    <dbReference type="NCBI Taxonomy" id="2035412"/>
    <lineage>
        <taxon>Bacteria</taxon>
        <taxon>Candidatus Fervidibacterota</taxon>
        <taxon>Candidatus Fervidibacter</taxon>
    </lineage>
</organism>
<feature type="region of interest" description="Disordered" evidence="1">
    <location>
        <begin position="901"/>
        <end position="957"/>
    </location>
</feature>
<comment type="caution">
    <text evidence="4">The sequence shown here is derived from an EMBL/GenBank/DDBJ whole genome shotgun (WGS) entry which is preliminary data.</text>
</comment>
<evidence type="ECO:0000313" key="5">
    <source>
        <dbReference type="Proteomes" id="UP000236173"/>
    </source>
</evidence>
<dbReference type="CDD" id="cd00198">
    <property type="entry name" value="vWFA"/>
    <property type="match status" value="1"/>
</dbReference>
<dbReference type="AlphaFoldDB" id="A0A2H5XEX0"/>
<dbReference type="Pfam" id="PF00092">
    <property type="entry name" value="VWA"/>
    <property type="match status" value="1"/>
</dbReference>
<evidence type="ECO:0000256" key="1">
    <source>
        <dbReference type="SAM" id="MobiDB-lite"/>
    </source>
</evidence>
<dbReference type="InterPro" id="IPR002035">
    <property type="entry name" value="VWF_A"/>
</dbReference>
<keyword evidence="2" id="KW-0812">Transmembrane</keyword>
<dbReference type="SUPFAM" id="SSF52317">
    <property type="entry name" value="Class I glutamine amidotransferase-like"/>
    <property type="match status" value="1"/>
</dbReference>
<feature type="domain" description="VWFA" evidence="3">
    <location>
        <begin position="408"/>
        <end position="590"/>
    </location>
</feature>
<dbReference type="InterPro" id="IPR036465">
    <property type="entry name" value="vWFA_dom_sf"/>
</dbReference>
<dbReference type="SUPFAM" id="SSF53300">
    <property type="entry name" value="vWA-like"/>
    <property type="match status" value="2"/>
</dbReference>
<sequence length="957" mass="103656">MRFAAPFWLLLLPLLWLGLVRTSALLSGVTRGRKQVILLFRALILTLLVSALAGVQLVRRPSRLCAIFVLDVSESVAERERSSAVNFINAALRHKGSDDLVAVIAFARQPIPELAPMNLSRLPPLRARPDRSATDIAAALRLAMGLVPEGFAPRIVLFSDGNETMGDALSAALVAKSQGIPIDVVPLKPQAAQREVLLADVQMPSQVKRHQPFPVRLVLEATQAGKGIIRVDRDGVPVKEVPVRFVRGKNAVVLNLWADAEGVHRFRFILDGHPDSNPKNNIGLGIVRVAGTTKVLLAEGEKGDGIALAQALRANGIDAELVAQGQLPVRPEEWLGYDAVILANYPAWAMSAQQMKLLAGLVRESGMGLVMVGGEQAFLTGGYYGTEVAKVLPVDLEVRQRRVYPAATVVVVMDTSGSMNCMDQPGDCREAGHRKVDAAAHAAVTALKTLRPIDRFGVIVSGGCVEWLAPIQPASQRAAIMNKLSQRITPRGGGIFVRQCLELAAKGMMAEATRSRHIILLADGNDCDEQDGSVNLARQLKAMGITVTAVSFGKGPATPFLQQLAQAGGGNFYVVSHTGEELPRLFVADVQIMTRSAIEEHPFIPRLAGSDEMLNGIDFRSMPPLFGYCVTSDKPFARTLMRTDKGDPLLAVGQFGLGSSVAFTSDASGRWGRVWLGWGEFGKLWANIVKSALRKAAHGKYALTVRTDKGTAVVQLEAFNPRGEPVNLLTPEVRVSRPDGAGQTVVLQQEGMGRYVGRFAVSETGVYWLTVTEREGQIVRVYGRGLAVPYPSEYRFVRVNLPLLKRLAELTGGRVNPAPEAVFVLPQGRHEVATDIWHWCVVVALALLLLDIAVRRVVIGAPEVVHTLAQKLAAATARRRRRPEPQLAVTERLKAAKERARQKGLAVPAAVSPGETNTPPTREGERADAPTQQGRATETTARLLTVKQRKRFEGRSP</sequence>
<reference evidence="5" key="1">
    <citation type="submission" date="2017-09" db="EMBL/GenBank/DDBJ databases">
        <title>Metaegenomics of thermophilic ammonia-oxidizing enrichment culture.</title>
        <authorList>
            <person name="Kato S."/>
            <person name="Suzuki K."/>
        </authorList>
    </citation>
    <scope>NUCLEOTIDE SEQUENCE [LARGE SCALE GENOMIC DNA]</scope>
</reference>
<dbReference type="Gene3D" id="3.40.50.410">
    <property type="entry name" value="von Willebrand factor, type A domain"/>
    <property type="match status" value="1"/>
</dbReference>
<feature type="transmembrane region" description="Helical" evidence="2">
    <location>
        <begin position="38"/>
        <end position="58"/>
    </location>
</feature>
<dbReference type="PANTHER" id="PTHR37947:SF2">
    <property type="entry name" value="VON WILLEBRAND FACTOR TYPE A"/>
    <property type="match status" value="1"/>
</dbReference>
<dbReference type="InterPro" id="IPR010768">
    <property type="entry name" value="GATase1-like"/>
</dbReference>
<dbReference type="PANTHER" id="PTHR37947">
    <property type="entry name" value="BLL2462 PROTEIN"/>
    <property type="match status" value="1"/>
</dbReference>
<dbReference type="Pfam" id="PF13519">
    <property type="entry name" value="VWA_2"/>
    <property type="match status" value="1"/>
</dbReference>
<dbReference type="PROSITE" id="PS50234">
    <property type="entry name" value="VWFA"/>
    <property type="match status" value="1"/>
</dbReference>
<feature type="compositionally biased region" description="Polar residues" evidence="1">
    <location>
        <begin position="930"/>
        <end position="942"/>
    </location>
</feature>
<keyword evidence="2" id="KW-0472">Membrane</keyword>